<dbReference type="FunFam" id="3.30.390.30:FF:000001">
    <property type="entry name" value="Dihydrolipoyl dehydrogenase"/>
    <property type="match status" value="1"/>
</dbReference>
<evidence type="ECO:0000259" key="11">
    <source>
        <dbReference type="Pfam" id="PF02852"/>
    </source>
</evidence>
<evidence type="ECO:0000259" key="12">
    <source>
        <dbReference type="Pfam" id="PF07992"/>
    </source>
</evidence>
<dbReference type="InterPro" id="IPR001100">
    <property type="entry name" value="Pyr_nuc-diS_OxRdtase"/>
</dbReference>
<evidence type="ECO:0000313" key="13">
    <source>
        <dbReference type="EMBL" id="MBL6762115.1"/>
    </source>
</evidence>
<dbReference type="PANTHER" id="PTHR43014:SF2">
    <property type="entry name" value="MERCURIC REDUCTASE"/>
    <property type="match status" value="1"/>
</dbReference>
<proteinExistence type="inferred from homology"/>
<dbReference type="PRINTS" id="PR00368">
    <property type="entry name" value="FADPNR"/>
</dbReference>
<dbReference type="InterPro" id="IPR004099">
    <property type="entry name" value="Pyr_nucl-diS_OxRdtase_dimer"/>
</dbReference>
<evidence type="ECO:0000256" key="8">
    <source>
        <dbReference type="PIRSR" id="PIRSR000350-3"/>
    </source>
</evidence>
<evidence type="ECO:0000256" key="7">
    <source>
        <dbReference type="ARBA" id="ARBA00023284"/>
    </source>
</evidence>
<dbReference type="AlphaFoldDB" id="A0A937HI88"/>
<keyword evidence="5 10" id="KW-0560">Oxidoreductase</keyword>
<dbReference type="GO" id="GO:0003955">
    <property type="term" value="F:NAD(P)H dehydrogenase (quinone) activity"/>
    <property type="evidence" value="ECO:0007669"/>
    <property type="project" value="TreeGrafter"/>
</dbReference>
<evidence type="ECO:0000256" key="9">
    <source>
        <dbReference type="PIRSR" id="PIRSR000350-4"/>
    </source>
</evidence>
<reference evidence="13" key="1">
    <citation type="submission" date="2020-10" db="EMBL/GenBank/DDBJ databases">
        <title>Microbiome of the Black Sea water column analyzed by genome centric metagenomics.</title>
        <authorList>
            <person name="Cabello-Yeves P.J."/>
            <person name="Callieri C."/>
            <person name="Picazo A."/>
            <person name="Mehrshad M."/>
            <person name="Haro-Moreno J.M."/>
            <person name="Roda-Garcia J."/>
            <person name="Dzembekova N."/>
            <person name="Slabakova V."/>
            <person name="Slabakova N."/>
            <person name="Moncheva S."/>
            <person name="Rodriguez-Valera F."/>
        </authorList>
    </citation>
    <scope>NUCLEOTIDE SEQUENCE</scope>
    <source>
        <strain evidence="13">BS307-5m-G5</strain>
    </source>
</reference>
<feature type="binding site" evidence="8">
    <location>
        <begin position="178"/>
        <end position="185"/>
    </location>
    <ligand>
        <name>NAD(+)</name>
        <dbReference type="ChEBI" id="CHEBI:57540"/>
    </ligand>
</feature>
<dbReference type="PRINTS" id="PR00411">
    <property type="entry name" value="PNDRDTASEI"/>
</dbReference>
<dbReference type="SUPFAM" id="SSF51905">
    <property type="entry name" value="FAD/NAD(P)-binding domain"/>
    <property type="match status" value="1"/>
</dbReference>
<dbReference type="Gene3D" id="3.30.390.30">
    <property type="match status" value="1"/>
</dbReference>
<gene>
    <name evidence="13" type="ORF">ISQ19_05395</name>
</gene>
<dbReference type="Proteomes" id="UP000785783">
    <property type="component" value="Unassembled WGS sequence"/>
</dbReference>
<evidence type="ECO:0000256" key="4">
    <source>
        <dbReference type="ARBA" id="ARBA00022857"/>
    </source>
</evidence>
<dbReference type="GO" id="GO:0050660">
    <property type="term" value="F:flavin adenine dinucleotide binding"/>
    <property type="evidence" value="ECO:0007669"/>
    <property type="project" value="TreeGrafter"/>
</dbReference>
<dbReference type="InterPro" id="IPR023753">
    <property type="entry name" value="FAD/NAD-binding_dom"/>
</dbReference>
<dbReference type="PIRSF" id="PIRSF000350">
    <property type="entry name" value="Mercury_reductase_MerA"/>
    <property type="match status" value="1"/>
</dbReference>
<feature type="domain" description="FAD/NAD(P)-binding" evidence="12">
    <location>
        <begin position="8"/>
        <end position="331"/>
    </location>
</feature>
<accession>A0A937HI88</accession>
<feature type="binding site" evidence="8">
    <location>
        <position position="201"/>
    </location>
    <ligand>
        <name>NAD(+)</name>
        <dbReference type="ChEBI" id="CHEBI:57540"/>
    </ligand>
</feature>
<dbReference type="EMBL" id="JADHOK010000073">
    <property type="protein sequence ID" value="MBL6762115.1"/>
    <property type="molecule type" value="Genomic_DNA"/>
</dbReference>
<evidence type="ECO:0000256" key="1">
    <source>
        <dbReference type="ARBA" id="ARBA00007532"/>
    </source>
</evidence>
<dbReference type="InterPro" id="IPR012999">
    <property type="entry name" value="Pyr_OxRdtase_I_AS"/>
</dbReference>
<dbReference type="Gene3D" id="3.50.50.60">
    <property type="entry name" value="FAD/NAD(P)-binding domain"/>
    <property type="match status" value="2"/>
</dbReference>
<keyword evidence="3 8" id="KW-0274">FAD</keyword>
<evidence type="ECO:0000256" key="6">
    <source>
        <dbReference type="ARBA" id="ARBA00023157"/>
    </source>
</evidence>
<keyword evidence="6" id="KW-1015">Disulfide bond</keyword>
<feature type="binding site" evidence="8">
    <location>
        <position position="316"/>
    </location>
    <ligand>
        <name>FAD</name>
        <dbReference type="ChEBI" id="CHEBI:57692"/>
    </ligand>
</feature>
<keyword evidence="4" id="KW-0521">NADP</keyword>
<keyword evidence="8" id="KW-0520">NAD</keyword>
<feature type="binding site" evidence="8">
    <location>
        <position position="117"/>
    </location>
    <ligand>
        <name>FAD</name>
        <dbReference type="ChEBI" id="CHEBI:57692"/>
    </ligand>
</feature>
<evidence type="ECO:0000256" key="10">
    <source>
        <dbReference type="RuleBase" id="RU003691"/>
    </source>
</evidence>
<comment type="caution">
    <text evidence="13">The sequence shown here is derived from an EMBL/GenBank/DDBJ whole genome shotgun (WGS) entry which is preliminary data.</text>
</comment>
<evidence type="ECO:0000256" key="2">
    <source>
        <dbReference type="ARBA" id="ARBA00022630"/>
    </source>
</evidence>
<sequence>MGERLKTDICVIGGGSGGLSVAAGAAQMGAQVVLVEGHKMGGDCLNYGCVPSKALLAAAERAHIGKSNAAFGVAAARPRVDFAAVMGHVRETIEAIEPVDSVERFGGLGVRVIEAMGRFIDAKTLQAGDTLITAKRFVIATGSRAALPDISGLKSVPYLTNETIFSLTRQPKHLLIIGGGPIGMEMAQAFIRLGSAVTVLEADKVLAREDGEVSAHVKSQLIADGVQIIEGAAISKISGTGNGTKARRLDGKITISLQNGETLSGDALLVAAGRTPNLTALELDKAGVDISDGPHPHIIVDKRLRSSNKKIFAIGDVNGGPQFTHAAGYQAGLVIRNILFYLPAKVNFAALPRVTYTNPELASVGLTEAEARAKFAAIKVLRWPFEENDRARAERDMRGMVKVVTTRNGRILGASIVGKGAGDLLAPWTMALAQGLPISAMAGVIAPYPTRGEASKRAAGDYYTPTLFGPRTRKIVGFLSFFRR</sequence>
<feature type="domain" description="Pyridine nucleotide-disulphide oxidoreductase dimerisation" evidence="11">
    <location>
        <begin position="352"/>
        <end position="458"/>
    </location>
</feature>
<dbReference type="InterPro" id="IPR016156">
    <property type="entry name" value="FAD/NAD-linked_Rdtase_dimer_sf"/>
</dbReference>
<dbReference type="Pfam" id="PF02852">
    <property type="entry name" value="Pyr_redox_dim"/>
    <property type="match status" value="1"/>
</dbReference>
<dbReference type="PROSITE" id="PS00076">
    <property type="entry name" value="PYRIDINE_REDOX_1"/>
    <property type="match status" value="1"/>
</dbReference>
<evidence type="ECO:0000256" key="5">
    <source>
        <dbReference type="ARBA" id="ARBA00023002"/>
    </source>
</evidence>
<comment type="cofactor">
    <cofactor evidence="8">
        <name>FAD</name>
        <dbReference type="ChEBI" id="CHEBI:57692"/>
    </cofactor>
    <text evidence="8">Binds 1 FAD per subunit.</text>
</comment>
<feature type="binding site" evidence="8">
    <location>
        <position position="273"/>
    </location>
    <ligand>
        <name>NAD(+)</name>
        <dbReference type="ChEBI" id="CHEBI:57540"/>
    </ligand>
</feature>
<feature type="binding site" evidence="8">
    <location>
        <position position="53"/>
    </location>
    <ligand>
        <name>FAD</name>
        <dbReference type="ChEBI" id="CHEBI:57692"/>
    </ligand>
</feature>
<dbReference type="PANTHER" id="PTHR43014">
    <property type="entry name" value="MERCURIC REDUCTASE"/>
    <property type="match status" value="1"/>
</dbReference>
<dbReference type="SUPFAM" id="SSF55424">
    <property type="entry name" value="FAD/NAD-linked reductases, dimerisation (C-terminal) domain"/>
    <property type="match status" value="1"/>
</dbReference>
<dbReference type="InterPro" id="IPR036188">
    <property type="entry name" value="FAD/NAD-bd_sf"/>
</dbReference>
<evidence type="ECO:0000313" key="14">
    <source>
        <dbReference type="Proteomes" id="UP000785783"/>
    </source>
</evidence>
<comment type="similarity">
    <text evidence="1 10">Belongs to the class-I pyridine nucleotide-disulfide oxidoreductase family.</text>
</comment>
<evidence type="ECO:0000256" key="3">
    <source>
        <dbReference type="ARBA" id="ARBA00022827"/>
    </source>
</evidence>
<keyword evidence="7 10" id="KW-0676">Redox-active center</keyword>
<keyword evidence="8" id="KW-0547">Nucleotide-binding</keyword>
<feature type="disulfide bond" description="Redox-active" evidence="9">
    <location>
        <begin position="44"/>
        <end position="49"/>
    </location>
</feature>
<protein>
    <submittedName>
        <fullName evidence="13">FAD-dependent oxidoreductase</fullName>
    </submittedName>
</protein>
<dbReference type="Pfam" id="PF07992">
    <property type="entry name" value="Pyr_redox_2"/>
    <property type="match status" value="1"/>
</dbReference>
<feature type="binding site" evidence="8">
    <location>
        <begin position="141"/>
        <end position="143"/>
    </location>
    <ligand>
        <name>FAD</name>
        <dbReference type="ChEBI" id="CHEBI:57692"/>
    </ligand>
</feature>
<dbReference type="GO" id="GO:0016668">
    <property type="term" value="F:oxidoreductase activity, acting on a sulfur group of donors, NAD(P) as acceptor"/>
    <property type="evidence" value="ECO:0007669"/>
    <property type="project" value="InterPro"/>
</dbReference>
<name>A0A937HI88_9PROT</name>
<organism evidence="13 14">
    <name type="scientific">PS1 clade bacterium</name>
    <dbReference type="NCBI Taxonomy" id="2175152"/>
    <lineage>
        <taxon>Bacteria</taxon>
        <taxon>Pseudomonadati</taxon>
        <taxon>Pseudomonadota</taxon>
        <taxon>Alphaproteobacteria</taxon>
        <taxon>PS1 clade</taxon>
    </lineage>
</organism>
<keyword evidence="2 10" id="KW-0285">Flavoprotein</keyword>